<dbReference type="InterPro" id="IPR045076">
    <property type="entry name" value="MutS"/>
</dbReference>
<keyword evidence="6" id="KW-0472">Membrane</keyword>
<dbReference type="EMBL" id="JAACJN010000109">
    <property type="protein sequence ID" value="KAF5372735.1"/>
    <property type="molecule type" value="Genomic_DNA"/>
</dbReference>
<feature type="region of interest" description="Disordered" evidence="5">
    <location>
        <begin position="390"/>
        <end position="417"/>
    </location>
</feature>
<feature type="transmembrane region" description="Helical" evidence="6">
    <location>
        <begin position="163"/>
        <end position="183"/>
    </location>
</feature>
<dbReference type="Proteomes" id="UP000518752">
    <property type="component" value="Unassembled WGS sequence"/>
</dbReference>
<feature type="region of interest" description="Disordered" evidence="5">
    <location>
        <begin position="351"/>
        <end position="375"/>
    </location>
</feature>
<protein>
    <recommendedName>
        <fullName evidence="7">DNA mismatch repair proteins mutS family domain-containing protein</fullName>
    </recommendedName>
</protein>
<keyword evidence="4" id="KW-0238">DNA-binding</keyword>
<feature type="transmembrane region" description="Helical" evidence="6">
    <location>
        <begin position="257"/>
        <end position="275"/>
    </location>
</feature>
<dbReference type="OrthoDB" id="2976291at2759"/>
<feature type="domain" description="DNA mismatch repair proteins mutS family" evidence="7">
    <location>
        <begin position="9"/>
        <end position="188"/>
    </location>
</feature>
<keyword evidence="6" id="KW-1133">Transmembrane helix</keyword>
<dbReference type="GO" id="GO:0032301">
    <property type="term" value="C:MutSalpha complex"/>
    <property type="evidence" value="ECO:0007669"/>
    <property type="project" value="TreeGrafter"/>
</dbReference>
<name>A0A8H5GXP3_9AGAR</name>
<dbReference type="Pfam" id="PF00488">
    <property type="entry name" value="MutS_V"/>
    <property type="match status" value="1"/>
</dbReference>
<evidence type="ECO:0000259" key="7">
    <source>
        <dbReference type="SMART" id="SM00534"/>
    </source>
</evidence>
<evidence type="ECO:0000256" key="3">
    <source>
        <dbReference type="ARBA" id="ARBA00022840"/>
    </source>
</evidence>
<dbReference type="GO" id="GO:0006298">
    <property type="term" value="P:mismatch repair"/>
    <property type="evidence" value="ECO:0007669"/>
    <property type="project" value="InterPro"/>
</dbReference>
<reference evidence="8 9" key="1">
    <citation type="journal article" date="2020" name="ISME J.">
        <title>Uncovering the hidden diversity of litter-decomposition mechanisms in mushroom-forming fungi.</title>
        <authorList>
            <person name="Floudas D."/>
            <person name="Bentzer J."/>
            <person name="Ahren D."/>
            <person name="Johansson T."/>
            <person name="Persson P."/>
            <person name="Tunlid A."/>
        </authorList>
    </citation>
    <scope>NUCLEOTIDE SEQUENCE [LARGE SCALE GENOMIC DNA]</scope>
    <source>
        <strain evidence="8 9">CBS 406.79</strain>
    </source>
</reference>
<keyword evidence="2" id="KW-0547">Nucleotide-binding</keyword>
<dbReference type="GO" id="GO:0005524">
    <property type="term" value="F:ATP binding"/>
    <property type="evidence" value="ECO:0007669"/>
    <property type="project" value="UniProtKB-KW"/>
</dbReference>
<accession>A0A8H5GXP3</accession>
<dbReference type="PANTHER" id="PTHR11361:SF148">
    <property type="entry name" value="DNA MISMATCH REPAIR PROTEIN MSH6"/>
    <property type="match status" value="1"/>
</dbReference>
<gene>
    <name evidence="8" type="ORF">D9757_011640</name>
</gene>
<sequence>MSSLGGYMGKIALLTGPNMAGKLTVMRMTATGVIMAQLGMFVPAESARLSPVDSILTRMGAYDNMFSNASTLKVELDECCKILRDATPRSFVILDGELGRGTSTYDGMAIAGAVLHELATHTLPLSIFATHYGSLMDDFAYHPNIRNMYMSTIVDDKKRAVGLLRSFALIIVVEATLAIILLVNCELRLLQSTVTGVILLHLLLVPGIAFIIGGAKLNPHSAHVLTFLLPTALFNTIRDNAPNDGSILEDTSSPRDIILKISYGFAIILLVVLKFPTHDALFRTSPRKEDEYDTIKRLTVCALYGCHKSAPLPLVDNDVRSHADEVVNFVKAFEARTQAVRLLAKLSSIRSGSTNSFGPPESIRSGGSERRGSITESVLPREFPEEYHTPVRMSRSGTKLNKQNEQSMDAEGHSTYRAAASLSESSERPVDNAQSEYADITTQSVLSERPSAEVHTNYKDTIIDSVHPESSVAEAQSNSEETVTDSESVLPKHPSVALPTGYPTTFTSSTTLERLDTTKTANPLRPVRWGFKDRLFGRFTMSRSGSSRRRRIYAGTN</sequence>
<feature type="compositionally biased region" description="Polar residues" evidence="5">
    <location>
        <begin position="473"/>
        <end position="487"/>
    </location>
</feature>
<evidence type="ECO:0000313" key="8">
    <source>
        <dbReference type="EMBL" id="KAF5372735.1"/>
    </source>
</evidence>
<evidence type="ECO:0000256" key="1">
    <source>
        <dbReference type="ARBA" id="ARBA00006271"/>
    </source>
</evidence>
<comment type="similarity">
    <text evidence="1">Belongs to the DNA mismatch repair MutS family.</text>
</comment>
<keyword evidence="6" id="KW-0812">Transmembrane</keyword>
<evidence type="ECO:0000256" key="4">
    <source>
        <dbReference type="ARBA" id="ARBA00023125"/>
    </source>
</evidence>
<dbReference type="GO" id="GO:0140664">
    <property type="term" value="F:ATP-dependent DNA damage sensor activity"/>
    <property type="evidence" value="ECO:0007669"/>
    <property type="project" value="InterPro"/>
</dbReference>
<feature type="transmembrane region" description="Helical" evidence="6">
    <location>
        <begin position="189"/>
        <end position="213"/>
    </location>
</feature>
<feature type="compositionally biased region" description="Polar residues" evidence="5">
    <location>
        <begin position="395"/>
        <end position="407"/>
    </location>
</feature>
<evidence type="ECO:0000256" key="2">
    <source>
        <dbReference type="ARBA" id="ARBA00022741"/>
    </source>
</evidence>
<dbReference type="Gene3D" id="3.40.50.300">
    <property type="entry name" value="P-loop containing nucleotide triphosphate hydrolases"/>
    <property type="match status" value="1"/>
</dbReference>
<dbReference type="SMART" id="SM00534">
    <property type="entry name" value="MUTSac"/>
    <property type="match status" value="1"/>
</dbReference>
<dbReference type="AlphaFoldDB" id="A0A8H5GXP3"/>
<proteinExistence type="inferred from homology"/>
<dbReference type="PANTHER" id="PTHR11361">
    <property type="entry name" value="DNA MISMATCH REPAIR PROTEIN MUTS FAMILY MEMBER"/>
    <property type="match status" value="1"/>
</dbReference>
<dbReference type="InterPro" id="IPR027417">
    <property type="entry name" value="P-loop_NTPase"/>
</dbReference>
<keyword evidence="3" id="KW-0067">ATP-binding</keyword>
<comment type="caution">
    <text evidence="8">The sequence shown here is derived from an EMBL/GenBank/DDBJ whole genome shotgun (WGS) entry which is preliminary data.</text>
</comment>
<dbReference type="GO" id="GO:0030983">
    <property type="term" value="F:mismatched DNA binding"/>
    <property type="evidence" value="ECO:0007669"/>
    <property type="project" value="InterPro"/>
</dbReference>
<evidence type="ECO:0000256" key="5">
    <source>
        <dbReference type="SAM" id="MobiDB-lite"/>
    </source>
</evidence>
<evidence type="ECO:0000256" key="6">
    <source>
        <dbReference type="SAM" id="Phobius"/>
    </source>
</evidence>
<dbReference type="InterPro" id="IPR000432">
    <property type="entry name" value="DNA_mismatch_repair_MutS_C"/>
</dbReference>
<organism evidence="8 9">
    <name type="scientific">Collybiopsis confluens</name>
    <dbReference type="NCBI Taxonomy" id="2823264"/>
    <lineage>
        <taxon>Eukaryota</taxon>
        <taxon>Fungi</taxon>
        <taxon>Dikarya</taxon>
        <taxon>Basidiomycota</taxon>
        <taxon>Agaricomycotina</taxon>
        <taxon>Agaricomycetes</taxon>
        <taxon>Agaricomycetidae</taxon>
        <taxon>Agaricales</taxon>
        <taxon>Marasmiineae</taxon>
        <taxon>Omphalotaceae</taxon>
        <taxon>Collybiopsis</taxon>
    </lineage>
</organism>
<feature type="region of interest" description="Disordered" evidence="5">
    <location>
        <begin position="469"/>
        <end position="505"/>
    </location>
</feature>
<evidence type="ECO:0000313" key="9">
    <source>
        <dbReference type="Proteomes" id="UP000518752"/>
    </source>
</evidence>
<keyword evidence="9" id="KW-1185">Reference proteome</keyword>
<dbReference type="SUPFAM" id="SSF52540">
    <property type="entry name" value="P-loop containing nucleoside triphosphate hydrolases"/>
    <property type="match status" value="1"/>
</dbReference>